<accession>A8GNU4</accession>
<protein>
    <submittedName>
        <fullName evidence="1">Predicted NTPase</fullName>
    </submittedName>
</protein>
<keyword evidence="2" id="KW-1185">Reference proteome</keyword>
<dbReference type="KEGG" id="rak:A1C_03980"/>
<evidence type="ECO:0000313" key="2">
    <source>
        <dbReference type="Proteomes" id="UP000006830"/>
    </source>
</evidence>
<name>A8GNU4_RICAH</name>
<dbReference type="Proteomes" id="UP000006830">
    <property type="component" value="Chromosome"/>
</dbReference>
<evidence type="ECO:0000313" key="1">
    <source>
        <dbReference type="EMBL" id="ABV75069.1"/>
    </source>
</evidence>
<sequence length="37" mass="4142">MKPSTSKSLTDKLRILYSSHDTLPQPIEDAKIKAQSL</sequence>
<proteinExistence type="predicted"/>
<gene>
    <name evidence="1" type="ordered locus">A1C_03980</name>
</gene>
<dbReference type="AlphaFoldDB" id="A8GNU4"/>
<dbReference type="EMBL" id="CP000847">
    <property type="protein sequence ID" value="ABV75069.1"/>
    <property type="molecule type" value="Genomic_DNA"/>
</dbReference>
<dbReference type="HOGENOM" id="CLU_3347999_0_0_5"/>
<organism evidence="1 2">
    <name type="scientific">Rickettsia akari (strain Hartford)</name>
    <dbReference type="NCBI Taxonomy" id="293614"/>
    <lineage>
        <taxon>Bacteria</taxon>
        <taxon>Pseudomonadati</taxon>
        <taxon>Pseudomonadota</taxon>
        <taxon>Alphaproteobacteria</taxon>
        <taxon>Rickettsiales</taxon>
        <taxon>Rickettsiaceae</taxon>
        <taxon>Rickettsieae</taxon>
        <taxon>Rickettsia</taxon>
        <taxon>spotted fever group</taxon>
    </lineage>
</organism>
<reference evidence="1" key="1">
    <citation type="submission" date="2007-09" db="EMBL/GenBank/DDBJ databases">
        <title>Complete Genome Sequence of Rickettsia akari.</title>
        <authorList>
            <person name="Madan A."/>
            <person name="Fahey J."/>
            <person name="Helton E."/>
            <person name="Ketteman M."/>
            <person name="Madan A."/>
            <person name="Rodrigues S."/>
            <person name="Sanchez A."/>
            <person name="Whiting M."/>
            <person name="Dasch G."/>
            <person name="Eremeeva M."/>
        </authorList>
    </citation>
    <scope>NUCLEOTIDE SEQUENCE</scope>
    <source>
        <strain evidence="1">Hartford</strain>
    </source>
</reference>